<keyword evidence="2" id="KW-1185">Reference proteome</keyword>
<accession>A0AA40C139</accession>
<protein>
    <submittedName>
        <fullName evidence="1">Uncharacterized protein</fullName>
    </submittedName>
</protein>
<dbReference type="AlphaFoldDB" id="A0AA40C139"/>
<reference evidence="1" key="1">
    <citation type="submission" date="2023-06" db="EMBL/GenBank/DDBJ databases">
        <title>Genome-scale phylogeny and comparative genomics of the fungal order Sordariales.</title>
        <authorList>
            <consortium name="Lawrence Berkeley National Laboratory"/>
            <person name="Hensen N."/>
            <person name="Bonometti L."/>
            <person name="Westerberg I."/>
            <person name="Brannstrom I.O."/>
            <person name="Guillou S."/>
            <person name="Cros-Aarteil S."/>
            <person name="Calhoun S."/>
            <person name="Haridas S."/>
            <person name="Kuo A."/>
            <person name="Mondo S."/>
            <person name="Pangilinan J."/>
            <person name="Riley R."/>
            <person name="LaButti K."/>
            <person name="Andreopoulos B."/>
            <person name="Lipzen A."/>
            <person name="Chen C."/>
            <person name="Yanf M."/>
            <person name="Daum C."/>
            <person name="Ng V."/>
            <person name="Clum A."/>
            <person name="Steindorff A."/>
            <person name="Ohm R."/>
            <person name="Martin F."/>
            <person name="Silar P."/>
            <person name="Natvig D."/>
            <person name="Lalanne C."/>
            <person name="Gautier V."/>
            <person name="Ament-velasquez S.L."/>
            <person name="Kruys A."/>
            <person name="Hutchinson M.I."/>
            <person name="Powell A.J."/>
            <person name="Barry K."/>
            <person name="Miller A.N."/>
            <person name="Grigoriev I.V."/>
            <person name="Debuchy R."/>
            <person name="Gladieux P."/>
            <person name="Thoren M.H."/>
            <person name="Johannesson H."/>
        </authorList>
    </citation>
    <scope>NUCLEOTIDE SEQUENCE</scope>
    <source>
        <strain evidence="1">SMH3391-2</strain>
    </source>
</reference>
<name>A0AA40C139_9PEZI</name>
<gene>
    <name evidence="1" type="ORF">B0T17DRAFT_292232</name>
</gene>
<dbReference type="EMBL" id="JAULSR010000004">
    <property type="protein sequence ID" value="KAK0621486.1"/>
    <property type="molecule type" value="Genomic_DNA"/>
</dbReference>
<dbReference type="Proteomes" id="UP001174934">
    <property type="component" value="Unassembled WGS sequence"/>
</dbReference>
<comment type="caution">
    <text evidence="1">The sequence shown here is derived from an EMBL/GenBank/DDBJ whole genome shotgun (WGS) entry which is preliminary data.</text>
</comment>
<proteinExistence type="predicted"/>
<evidence type="ECO:0000313" key="1">
    <source>
        <dbReference type="EMBL" id="KAK0621486.1"/>
    </source>
</evidence>
<evidence type="ECO:0000313" key="2">
    <source>
        <dbReference type="Proteomes" id="UP001174934"/>
    </source>
</evidence>
<sequence>MGMSAVIKLSGCAGGFISGSSLHYWCYLVSSFLLGSLTASEQGVVTGRPIGCFWLPTQVHGLAISGKRVVMGWTKGVFYPFTGSNKHRNAGGLLLGSFGVMLSLIDGRDILFFISSGSSCLLMEYCGGL</sequence>
<organism evidence="1 2">
    <name type="scientific">Bombardia bombarda</name>
    <dbReference type="NCBI Taxonomy" id="252184"/>
    <lineage>
        <taxon>Eukaryota</taxon>
        <taxon>Fungi</taxon>
        <taxon>Dikarya</taxon>
        <taxon>Ascomycota</taxon>
        <taxon>Pezizomycotina</taxon>
        <taxon>Sordariomycetes</taxon>
        <taxon>Sordariomycetidae</taxon>
        <taxon>Sordariales</taxon>
        <taxon>Lasiosphaeriaceae</taxon>
        <taxon>Bombardia</taxon>
    </lineage>
</organism>